<keyword evidence="3" id="KW-1185">Reference proteome</keyword>
<keyword evidence="1" id="KW-0812">Transmembrane</keyword>
<proteinExistence type="predicted"/>
<protein>
    <submittedName>
        <fullName evidence="2">Uncharacterized protein</fullName>
    </submittedName>
</protein>
<evidence type="ECO:0000313" key="3">
    <source>
        <dbReference type="Proteomes" id="UP001200642"/>
    </source>
</evidence>
<evidence type="ECO:0000313" key="2">
    <source>
        <dbReference type="EMBL" id="MCG2462975.1"/>
    </source>
</evidence>
<feature type="transmembrane region" description="Helical" evidence="1">
    <location>
        <begin position="23"/>
        <end position="45"/>
    </location>
</feature>
<comment type="caution">
    <text evidence="2">The sequence shown here is derived from an EMBL/GenBank/DDBJ whole genome shotgun (WGS) entry which is preliminary data.</text>
</comment>
<keyword evidence="1" id="KW-1133">Transmembrane helix</keyword>
<dbReference type="EMBL" id="JAIRBC010000095">
    <property type="protein sequence ID" value="MCG2462975.1"/>
    <property type="molecule type" value="Genomic_DNA"/>
</dbReference>
<feature type="transmembrane region" description="Helical" evidence="1">
    <location>
        <begin position="57"/>
        <end position="73"/>
    </location>
</feature>
<dbReference type="Proteomes" id="UP001200642">
    <property type="component" value="Unassembled WGS sequence"/>
</dbReference>
<dbReference type="RefSeq" id="WP_317904106.1">
    <property type="nucleotide sequence ID" value="NZ_JAIRBC010000095.1"/>
</dbReference>
<organism evidence="2 3">
    <name type="scientific">Cerina litoralis</name>
    <dbReference type="NCBI Taxonomy" id="2874477"/>
    <lineage>
        <taxon>Bacteria</taxon>
        <taxon>Pseudomonadati</taxon>
        <taxon>Bacteroidota</taxon>
        <taxon>Flavobacteriia</taxon>
        <taxon>Flavobacteriales</taxon>
        <taxon>Flavobacteriaceae</taxon>
        <taxon>Cerina</taxon>
    </lineage>
</organism>
<dbReference type="AlphaFoldDB" id="A0AAE3JQB6"/>
<name>A0AAE3JQB6_9FLAO</name>
<reference evidence="2" key="1">
    <citation type="submission" date="2023-02" db="EMBL/GenBank/DDBJ databases">
        <title>Genome of Flavobacteriaceae gen. nov. sp. strain F89.</title>
        <authorList>
            <person name="Wang Y."/>
        </authorList>
    </citation>
    <scope>NUCLEOTIDE SEQUENCE</scope>
    <source>
        <strain evidence="2">F89</strain>
    </source>
</reference>
<evidence type="ECO:0000256" key="1">
    <source>
        <dbReference type="SAM" id="Phobius"/>
    </source>
</evidence>
<sequence>MTEKEIQLILKNQKLPKDELDDFWDNFTFLFLVTSILGISIWVNYKNYLNENINAENILFLVFGILLFVYTIWSKKNEKKLKVIKTNLNTVQNIKAIKKLCESEKWKIIEQKNSFFEIYLYTFFKARTHKLIFICNENEVLFNLRNTGSYKGRMPFNFGIDTYKENKIRKKIKNYVQHRV</sequence>
<gene>
    <name evidence="2" type="ORF">K8352_19610</name>
</gene>
<accession>A0AAE3JQB6</accession>
<keyword evidence="1" id="KW-0472">Membrane</keyword>